<protein>
    <recommendedName>
        <fullName evidence="3">Transposase domain-containing protein</fullName>
    </recommendedName>
</protein>
<dbReference type="PANTHER" id="PTHR33053">
    <property type="entry name" value="PROTEIN, PUTATIVE-RELATED"/>
    <property type="match status" value="1"/>
</dbReference>
<sequence length="334" mass="38334">MIQDFVIADSLHLLELGVMKRLLTGWRDGYFGFTGKLSAFQTQCLSSAICDVKLPKEIHRKLRGLDCLAFWKGTEWRSFLLYAGIVVLKDVLDEKLYKHFLLFFTAVTICSSDMYAHMRAVAQALFEKFIEEFKTIYGEQYITSNIHNLEHVVNDVNRFGSLNTISAYPFESYLFQIKKLLRQGNNCLEQVINRMLEKQSVKKNNTNPFSKFVPNLVTRNGIVECEVQAGVFISNTSRNSWFLTRNLEIVQMVDGSIDSNNDINIIGRPVKTYSNFFEIPIKSSHLYIFMAGLSMNNKKSYGVNDVLCKFVAVPYRGKHFVFVPLLHTINVSPK</sequence>
<accession>A0ABM1XS59</accession>
<evidence type="ECO:0008006" key="3">
    <source>
        <dbReference type="Google" id="ProtNLM"/>
    </source>
</evidence>
<reference evidence="2" key="1">
    <citation type="journal article" date="2015" name="Proc. Natl. Acad. Sci. U.S.A.">
        <title>Genome sequence of the Asian Tiger mosquito, Aedes albopictus, reveals insights into its biology, genetics, and evolution.</title>
        <authorList>
            <person name="Chen X.G."/>
            <person name="Jiang X."/>
            <person name="Gu J."/>
            <person name="Xu M."/>
            <person name="Wu Y."/>
            <person name="Deng Y."/>
            <person name="Zhang C."/>
            <person name="Bonizzoni M."/>
            <person name="Dermauw W."/>
            <person name="Vontas J."/>
            <person name="Armbruster P."/>
            <person name="Huang X."/>
            <person name="Yang Y."/>
            <person name="Zhang H."/>
            <person name="He W."/>
            <person name="Peng H."/>
            <person name="Liu Y."/>
            <person name="Wu K."/>
            <person name="Chen J."/>
            <person name="Lirakis M."/>
            <person name="Topalis P."/>
            <person name="Van Leeuwen T."/>
            <person name="Hall A.B."/>
            <person name="Jiang X."/>
            <person name="Thorpe C."/>
            <person name="Mueller R.L."/>
            <person name="Sun C."/>
            <person name="Waterhouse R.M."/>
            <person name="Yan G."/>
            <person name="Tu Z.J."/>
            <person name="Fang X."/>
            <person name="James A.A."/>
        </authorList>
    </citation>
    <scope>NUCLEOTIDE SEQUENCE [LARGE SCALE GENOMIC DNA]</scope>
    <source>
        <strain evidence="2">Foshan</strain>
    </source>
</reference>
<dbReference type="EnsemblMetazoa" id="AALFPA23_002336.R2119">
    <property type="protein sequence ID" value="AALFPA23_002336.P2119"/>
    <property type="gene ID" value="AALFPA23_002336"/>
</dbReference>
<dbReference type="RefSeq" id="XP_062707914.1">
    <property type="nucleotide sequence ID" value="XM_062851930.1"/>
</dbReference>
<dbReference type="PANTHER" id="PTHR33053:SF9">
    <property type="entry name" value="AGAP000105-PA"/>
    <property type="match status" value="1"/>
</dbReference>
<organism evidence="1 2">
    <name type="scientific">Aedes albopictus</name>
    <name type="common">Asian tiger mosquito</name>
    <name type="synonym">Stegomyia albopicta</name>
    <dbReference type="NCBI Taxonomy" id="7160"/>
    <lineage>
        <taxon>Eukaryota</taxon>
        <taxon>Metazoa</taxon>
        <taxon>Ecdysozoa</taxon>
        <taxon>Arthropoda</taxon>
        <taxon>Hexapoda</taxon>
        <taxon>Insecta</taxon>
        <taxon>Pterygota</taxon>
        <taxon>Neoptera</taxon>
        <taxon>Endopterygota</taxon>
        <taxon>Diptera</taxon>
        <taxon>Nematocera</taxon>
        <taxon>Culicoidea</taxon>
        <taxon>Culicidae</taxon>
        <taxon>Culicinae</taxon>
        <taxon>Aedini</taxon>
        <taxon>Aedes</taxon>
        <taxon>Stegomyia</taxon>
    </lineage>
</organism>
<name>A0ABM1XS59_AEDAL</name>
<reference evidence="1" key="2">
    <citation type="submission" date="2025-05" db="UniProtKB">
        <authorList>
            <consortium name="EnsemblMetazoa"/>
        </authorList>
    </citation>
    <scope>IDENTIFICATION</scope>
    <source>
        <strain evidence="1">Foshan</strain>
    </source>
</reference>
<keyword evidence="2" id="KW-1185">Reference proteome</keyword>
<evidence type="ECO:0000313" key="2">
    <source>
        <dbReference type="Proteomes" id="UP000069940"/>
    </source>
</evidence>
<proteinExistence type="predicted"/>
<dbReference type="Proteomes" id="UP000069940">
    <property type="component" value="Unassembled WGS sequence"/>
</dbReference>
<evidence type="ECO:0000313" key="1">
    <source>
        <dbReference type="EnsemblMetazoa" id="AALFPA23_002336.P2119"/>
    </source>
</evidence>
<dbReference type="GeneID" id="134288141"/>